<feature type="non-terminal residue" evidence="1">
    <location>
        <position position="59"/>
    </location>
</feature>
<dbReference type="AlphaFoldDB" id="A0AAD6SQU3"/>
<gene>
    <name evidence="1" type="ORF">C8F04DRAFT_918954</name>
</gene>
<sequence>GTPDIPLPSGIDITLLDSLKQTIGLAGPLIGRAGSQWATIPNTMGLLSLMLLGWFSAAF</sequence>
<feature type="non-terminal residue" evidence="1">
    <location>
        <position position="1"/>
    </location>
</feature>
<dbReference type="Proteomes" id="UP001218188">
    <property type="component" value="Unassembled WGS sequence"/>
</dbReference>
<protein>
    <submittedName>
        <fullName evidence="1">Uncharacterized protein</fullName>
    </submittedName>
</protein>
<reference evidence="1" key="1">
    <citation type="submission" date="2023-03" db="EMBL/GenBank/DDBJ databases">
        <title>Massive genome expansion in bonnet fungi (Mycena s.s.) driven by repeated elements and novel gene families across ecological guilds.</title>
        <authorList>
            <consortium name="Lawrence Berkeley National Laboratory"/>
            <person name="Harder C.B."/>
            <person name="Miyauchi S."/>
            <person name="Viragh M."/>
            <person name="Kuo A."/>
            <person name="Thoen E."/>
            <person name="Andreopoulos B."/>
            <person name="Lu D."/>
            <person name="Skrede I."/>
            <person name="Drula E."/>
            <person name="Henrissat B."/>
            <person name="Morin E."/>
            <person name="Kohler A."/>
            <person name="Barry K."/>
            <person name="LaButti K."/>
            <person name="Morin E."/>
            <person name="Salamov A."/>
            <person name="Lipzen A."/>
            <person name="Mereny Z."/>
            <person name="Hegedus B."/>
            <person name="Baldrian P."/>
            <person name="Stursova M."/>
            <person name="Weitz H."/>
            <person name="Taylor A."/>
            <person name="Grigoriev I.V."/>
            <person name="Nagy L.G."/>
            <person name="Martin F."/>
            <person name="Kauserud H."/>
        </authorList>
    </citation>
    <scope>NUCLEOTIDE SEQUENCE</scope>
    <source>
        <strain evidence="1">CBHHK200</strain>
    </source>
</reference>
<dbReference type="EMBL" id="JARJCM010000073">
    <property type="protein sequence ID" value="KAJ7032386.1"/>
    <property type="molecule type" value="Genomic_DNA"/>
</dbReference>
<name>A0AAD6SQU3_9AGAR</name>
<evidence type="ECO:0000313" key="1">
    <source>
        <dbReference type="EMBL" id="KAJ7032386.1"/>
    </source>
</evidence>
<organism evidence="1 2">
    <name type="scientific">Mycena alexandri</name>
    <dbReference type="NCBI Taxonomy" id="1745969"/>
    <lineage>
        <taxon>Eukaryota</taxon>
        <taxon>Fungi</taxon>
        <taxon>Dikarya</taxon>
        <taxon>Basidiomycota</taxon>
        <taxon>Agaricomycotina</taxon>
        <taxon>Agaricomycetes</taxon>
        <taxon>Agaricomycetidae</taxon>
        <taxon>Agaricales</taxon>
        <taxon>Marasmiineae</taxon>
        <taxon>Mycenaceae</taxon>
        <taxon>Mycena</taxon>
    </lineage>
</organism>
<evidence type="ECO:0000313" key="2">
    <source>
        <dbReference type="Proteomes" id="UP001218188"/>
    </source>
</evidence>
<proteinExistence type="predicted"/>
<keyword evidence="2" id="KW-1185">Reference proteome</keyword>
<accession>A0AAD6SQU3</accession>
<comment type="caution">
    <text evidence="1">The sequence shown here is derived from an EMBL/GenBank/DDBJ whole genome shotgun (WGS) entry which is preliminary data.</text>
</comment>